<keyword evidence="3" id="KW-0804">Transcription</keyword>
<dbReference type="Gene3D" id="1.10.10.10">
    <property type="entry name" value="Winged helix-like DNA-binding domain superfamily/Winged helix DNA-binding domain"/>
    <property type="match status" value="1"/>
</dbReference>
<dbReference type="Gene3D" id="2.60.120.10">
    <property type="entry name" value="Jelly Rolls"/>
    <property type="match status" value="1"/>
</dbReference>
<dbReference type="InterPro" id="IPR012318">
    <property type="entry name" value="HTH_CRP"/>
</dbReference>
<dbReference type="PROSITE" id="PS51063">
    <property type="entry name" value="HTH_CRP_2"/>
    <property type="match status" value="1"/>
</dbReference>
<dbReference type="InterPro" id="IPR014710">
    <property type="entry name" value="RmlC-like_jellyroll"/>
</dbReference>
<dbReference type="CDD" id="cd00038">
    <property type="entry name" value="CAP_ED"/>
    <property type="match status" value="1"/>
</dbReference>
<gene>
    <name evidence="5" type="ORF">F4693_001472</name>
</gene>
<evidence type="ECO:0000259" key="4">
    <source>
        <dbReference type="PROSITE" id="PS51063"/>
    </source>
</evidence>
<evidence type="ECO:0000256" key="2">
    <source>
        <dbReference type="ARBA" id="ARBA00023125"/>
    </source>
</evidence>
<comment type="caution">
    <text evidence="5">The sequence shown here is derived from an EMBL/GenBank/DDBJ whole genome shotgun (WGS) entry which is preliminary data.</text>
</comment>
<dbReference type="AlphaFoldDB" id="A0A7X0JD27"/>
<name>A0A7X0JD27_9SPHN</name>
<dbReference type="Pfam" id="PF00027">
    <property type="entry name" value="cNMP_binding"/>
    <property type="match status" value="1"/>
</dbReference>
<dbReference type="EMBL" id="JACHBT010000006">
    <property type="protein sequence ID" value="MBB6504502.1"/>
    <property type="molecule type" value="Genomic_DNA"/>
</dbReference>
<accession>A0A7X0JD27</accession>
<keyword evidence="2" id="KW-0238">DNA-binding</keyword>
<dbReference type="Pfam" id="PF13545">
    <property type="entry name" value="HTH_Crp_2"/>
    <property type="match status" value="1"/>
</dbReference>
<dbReference type="GO" id="GO:0003677">
    <property type="term" value="F:DNA binding"/>
    <property type="evidence" value="ECO:0007669"/>
    <property type="project" value="UniProtKB-KW"/>
</dbReference>
<protein>
    <submittedName>
        <fullName evidence="5">CRP-like cAMP-binding protein</fullName>
    </submittedName>
</protein>
<reference evidence="5 6" key="2">
    <citation type="submission" date="2020-08" db="EMBL/GenBank/DDBJ databases">
        <authorList>
            <person name="Partida-Martinez L."/>
            <person name="Huntemann M."/>
            <person name="Clum A."/>
            <person name="Wang J."/>
            <person name="Palaniappan K."/>
            <person name="Ritter S."/>
            <person name="Chen I.-M."/>
            <person name="Stamatis D."/>
            <person name="Reddy T."/>
            <person name="O'Malley R."/>
            <person name="Daum C."/>
            <person name="Shapiro N."/>
            <person name="Ivanova N."/>
            <person name="Kyrpides N."/>
            <person name="Woyke T."/>
        </authorList>
    </citation>
    <scope>NUCLEOTIDE SEQUENCE [LARGE SCALE GENOMIC DNA]</scope>
    <source>
        <strain evidence="5 6">AS3.13</strain>
    </source>
</reference>
<organism evidence="5 6">
    <name type="scientific">Sphingomonas endophytica</name>
    <dbReference type="NCBI Taxonomy" id="869719"/>
    <lineage>
        <taxon>Bacteria</taxon>
        <taxon>Pseudomonadati</taxon>
        <taxon>Pseudomonadota</taxon>
        <taxon>Alphaproteobacteria</taxon>
        <taxon>Sphingomonadales</taxon>
        <taxon>Sphingomonadaceae</taxon>
        <taxon>Sphingomonas</taxon>
    </lineage>
</organism>
<feature type="domain" description="HTH crp-type" evidence="4">
    <location>
        <begin position="153"/>
        <end position="227"/>
    </location>
</feature>
<evidence type="ECO:0000256" key="1">
    <source>
        <dbReference type="ARBA" id="ARBA00023015"/>
    </source>
</evidence>
<dbReference type="SMART" id="SM00419">
    <property type="entry name" value="HTH_CRP"/>
    <property type="match status" value="1"/>
</dbReference>
<dbReference type="SUPFAM" id="SSF51206">
    <property type="entry name" value="cAMP-binding domain-like"/>
    <property type="match status" value="1"/>
</dbReference>
<reference evidence="5 6" key="1">
    <citation type="submission" date="2020-08" db="EMBL/GenBank/DDBJ databases">
        <title>The Agave Microbiome: Exploring the role of microbial communities in plant adaptations to desert environments.</title>
        <authorList>
            <person name="Partida-Martinez L.P."/>
        </authorList>
    </citation>
    <scope>NUCLEOTIDE SEQUENCE [LARGE SCALE GENOMIC DNA]</scope>
    <source>
        <strain evidence="5 6">AS3.13</strain>
    </source>
</reference>
<dbReference type="InterPro" id="IPR018490">
    <property type="entry name" value="cNMP-bd_dom_sf"/>
</dbReference>
<dbReference type="RefSeq" id="WP_184504806.1">
    <property type="nucleotide sequence ID" value="NZ_JACHBT010000006.1"/>
</dbReference>
<dbReference type="InterPro" id="IPR036388">
    <property type="entry name" value="WH-like_DNA-bd_sf"/>
</dbReference>
<dbReference type="InterPro" id="IPR036390">
    <property type="entry name" value="WH_DNA-bd_sf"/>
</dbReference>
<evidence type="ECO:0000313" key="6">
    <source>
        <dbReference type="Proteomes" id="UP000522313"/>
    </source>
</evidence>
<evidence type="ECO:0000313" key="5">
    <source>
        <dbReference type="EMBL" id="MBB6504502.1"/>
    </source>
</evidence>
<sequence>MSAPPGPSPPRLTIDRSDPVHRRLDQLAPGLTATIGLHSRRFSPKLVRSRREIAHEGEPVSGIWILRAGWAALVRHFADGRRQIEHVLLPGDPLPFEREASYPATIVALTPVTLIDLDGPWVPDAALLDAVLQRHTMATFHHLLDATARLGRQVAIERFAHLLLELRDRLRGVGLATDTQFRMPLTQEMLADTLGLTSVHVNRTLQMMRQQQLIELAGRVVTLLLPGELAHMADYPSPSTSQVAMR</sequence>
<dbReference type="Proteomes" id="UP000522313">
    <property type="component" value="Unassembled WGS sequence"/>
</dbReference>
<keyword evidence="1" id="KW-0805">Transcription regulation</keyword>
<evidence type="ECO:0000256" key="3">
    <source>
        <dbReference type="ARBA" id="ARBA00023163"/>
    </source>
</evidence>
<proteinExistence type="predicted"/>
<dbReference type="SUPFAM" id="SSF46785">
    <property type="entry name" value="Winged helix' DNA-binding domain"/>
    <property type="match status" value="1"/>
</dbReference>
<dbReference type="GO" id="GO:0006355">
    <property type="term" value="P:regulation of DNA-templated transcription"/>
    <property type="evidence" value="ECO:0007669"/>
    <property type="project" value="InterPro"/>
</dbReference>
<dbReference type="InterPro" id="IPR000595">
    <property type="entry name" value="cNMP-bd_dom"/>
</dbReference>